<organism evidence="1 2">
    <name type="scientific">Levilactobacillus brevis KB290</name>
    <dbReference type="NCBI Taxonomy" id="1001583"/>
    <lineage>
        <taxon>Bacteria</taxon>
        <taxon>Bacillati</taxon>
        <taxon>Bacillota</taxon>
        <taxon>Bacilli</taxon>
        <taxon>Lactobacillales</taxon>
        <taxon>Lactobacillaceae</taxon>
        <taxon>Levilactobacillus</taxon>
    </lineage>
</organism>
<evidence type="ECO:0000313" key="2">
    <source>
        <dbReference type="Proteomes" id="UP000012042"/>
    </source>
</evidence>
<protein>
    <submittedName>
        <fullName evidence="1">Uncharacterized protein</fullName>
    </submittedName>
</protein>
<sequence length="32" mass="3628">MRFMAIADPASIIPGLAKQLIHHYSSGQRRFD</sequence>
<evidence type="ECO:0000313" key="1">
    <source>
        <dbReference type="EMBL" id="BAN05665.1"/>
    </source>
</evidence>
<dbReference type="HOGENOM" id="CLU_3389993_0_0_9"/>
<gene>
    <name evidence="1" type="ORF">LVISKB_0030</name>
</gene>
<proteinExistence type="predicted"/>
<dbReference type="KEGG" id="lbk:LVISKB_0030"/>
<dbReference type="EMBL" id="AP012167">
    <property type="protein sequence ID" value="BAN05665.1"/>
    <property type="molecule type" value="Genomic_DNA"/>
</dbReference>
<accession>M5ABC2</accession>
<name>M5ABC2_LEVBR</name>
<dbReference type="Proteomes" id="UP000012042">
    <property type="component" value="Chromosome"/>
</dbReference>
<reference evidence="1 2" key="1">
    <citation type="journal article" date="2013" name="PLoS ONE">
        <title>Genomic Analysis by Deep Sequencing of the Probiotic Lactobacillus brevis KB290 Harboring Nine Plasmids Reveals Genomic Stability.</title>
        <authorList>
            <person name="Fukao M."/>
            <person name="Oshima K."/>
            <person name="Morita H."/>
            <person name="Toh H."/>
            <person name="Suda W."/>
            <person name="Kim S.W."/>
            <person name="Suzuki S."/>
            <person name="Yakabe T."/>
            <person name="Hattori M."/>
            <person name="Yajima N."/>
        </authorList>
    </citation>
    <scope>NUCLEOTIDE SEQUENCE [LARGE SCALE GENOMIC DNA]</scope>
    <source>
        <strain evidence="1 2">KB290</strain>
    </source>
</reference>
<dbReference type="AlphaFoldDB" id="M5ABC2"/>